<comment type="caution">
    <text evidence="1">The sequence shown here is derived from an EMBL/GenBank/DDBJ whole genome shotgun (WGS) entry which is preliminary data.</text>
</comment>
<organism evidence="1 2">
    <name type="scientific">Cetraspora pellucida</name>
    <dbReference type="NCBI Taxonomy" id="1433469"/>
    <lineage>
        <taxon>Eukaryota</taxon>
        <taxon>Fungi</taxon>
        <taxon>Fungi incertae sedis</taxon>
        <taxon>Mucoromycota</taxon>
        <taxon>Glomeromycotina</taxon>
        <taxon>Glomeromycetes</taxon>
        <taxon>Diversisporales</taxon>
        <taxon>Gigasporaceae</taxon>
        <taxon>Cetraspora</taxon>
    </lineage>
</organism>
<evidence type="ECO:0000313" key="2">
    <source>
        <dbReference type="Proteomes" id="UP000789366"/>
    </source>
</evidence>
<gene>
    <name evidence="1" type="ORF">SPELUC_LOCUS5541</name>
</gene>
<keyword evidence="2" id="KW-1185">Reference proteome</keyword>
<dbReference type="EMBL" id="CAJVPW010005721">
    <property type="protein sequence ID" value="CAG8559382.1"/>
    <property type="molecule type" value="Genomic_DNA"/>
</dbReference>
<accession>A0ACA9M356</accession>
<reference evidence="1" key="1">
    <citation type="submission" date="2021-06" db="EMBL/GenBank/DDBJ databases">
        <authorList>
            <person name="Kallberg Y."/>
            <person name="Tangrot J."/>
            <person name="Rosling A."/>
        </authorList>
    </citation>
    <scope>NUCLEOTIDE SEQUENCE</scope>
    <source>
        <strain evidence="1">28 12/20/2015</strain>
    </source>
</reference>
<name>A0ACA9M356_9GLOM</name>
<evidence type="ECO:0000313" key="1">
    <source>
        <dbReference type="EMBL" id="CAG8559382.1"/>
    </source>
</evidence>
<proteinExistence type="predicted"/>
<sequence>MAQQNPVNPPNQPNAIDNLAAQIGALVQQMQAAPAPQINYNAPAREINLVMYPDFAGGDQDPMTWLDEVEKAFAANLVDDNRKIAVVVPHLKGSAATWWATIQRQLNPVNVWDNAVNPAQSFRPTFIAHFRTPTLEGKWFAQLATRKQQPNEDVDAYYTSIQELLRRVESGGHQYPETAKAQIFLNGLRPEFVLAVAPSTSNTLQAAYERAKAYESACKQNLSYHSVPLSALYSAQSAPYVSAGFQPSTSASESAIEKLTEAVNKMLIQFQDRRSSGPGNSNRPVCYKCGRVGHISRNCQTTNPPVNFSNPVPTNQPLPSNSPQVPVNHPPNPHPSNHVNPIVTEVPENRQQETLQTLLALAASLNPSNNQHNQHTYVSIVDEDAPLFATGKRDPQRASSIDRPTKRRKEGVEEEEPEEETLEQLLEEEGNREENGSHQETFVKPHVPSPKVTRPKRVPVIRRKGYTRKELHVPTPNVDKLPPLVYYDPDSNSSSKDEWYRSQNGSIPKEEAGEFSSDADDVVDEERRLSKIRKKYKNKPLNVIYLYDEAGNAYIQGSKVKPDPRSYIASAPLTESWPINDIFDYFYEERQPPYQIGQLESKQYSRLQQFLNDNLDLFVWKKGPLGRTNIVKHRIDTGNTLPIKQYPYRHSPVERNIIKTEISHMISEGIIRPLINESLYKTNPRDPSRPLRVLKKDEIRAILFSMHDDPLAGHFGFQATYQRIATRYYWPQIGNDIKEYVRTCEWCQKKKKPCTKEPLYPIKIGQAFDRIGIDIVGPLPITSKNNRYIVVATEYLTKWPEARPIEKADAVTVADFIFEDLICRHGCPKELLSDQGSHFCNQIVDALCQRMNIIHHTSTAYHPQTNGLVERFNRTLCGVLNKCVNQFGQSWDEYVLPALFAYRTTRNHTTGYEPFYLLYGRSALLPIETDSIVSLVKPDTEEELEKQIYRRINTIYGDLIEA</sequence>
<protein>
    <submittedName>
        <fullName evidence="1">16235_t:CDS:1</fullName>
    </submittedName>
</protein>
<dbReference type="Proteomes" id="UP000789366">
    <property type="component" value="Unassembled WGS sequence"/>
</dbReference>